<evidence type="ECO:0000256" key="4">
    <source>
        <dbReference type="ARBA" id="ARBA00022603"/>
    </source>
</evidence>
<dbReference type="InterPro" id="IPR012382">
    <property type="entry name" value="CobI/CbiL"/>
</dbReference>
<evidence type="ECO:0000256" key="3">
    <source>
        <dbReference type="ARBA" id="ARBA00022573"/>
    </source>
</evidence>
<dbReference type="InterPro" id="IPR014776">
    <property type="entry name" value="4pyrrole_Mease_sub2"/>
</dbReference>
<dbReference type="PANTHER" id="PTHR43467:SF2">
    <property type="entry name" value="COBALT-PRECORRIN-2 C(20)-METHYLTRANSFERASE"/>
    <property type="match status" value="1"/>
</dbReference>
<feature type="domain" description="Tetrapyrrole methylase" evidence="8">
    <location>
        <begin position="6"/>
        <end position="217"/>
    </location>
</feature>
<keyword evidence="4 9" id="KW-0489">Methyltransferase</keyword>
<gene>
    <name evidence="9" type="ORF">ACCAA_100006</name>
</gene>
<reference evidence="9 10" key="1">
    <citation type="submission" date="2016-06" db="EMBL/GenBank/DDBJ databases">
        <authorList>
            <person name="Kjaerup R.B."/>
            <person name="Dalgaard T.S."/>
            <person name="Juul-Madsen H.R."/>
        </authorList>
    </citation>
    <scope>NUCLEOTIDE SEQUENCE [LARGE SCALE GENOMIC DNA]</scope>
    <source>
        <strain evidence="9">3</strain>
    </source>
</reference>
<evidence type="ECO:0000256" key="1">
    <source>
        <dbReference type="ARBA" id="ARBA00004953"/>
    </source>
</evidence>
<dbReference type="Gene3D" id="3.40.1010.10">
    <property type="entry name" value="Cobalt-precorrin-4 Transmethylase, Domain 1"/>
    <property type="match status" value="1"/>
</dbReference>
<dbReference type="GO" id="GO:0032259">
    <property type="term" value="P:methylation"/>
    <property type="evidence" value="ECO:0007669"/>
    <property type="project" value="UniProtKB-KW"/>
</dbReference>
<protein>
    <recommendedName>
        <fullName evidence="7">Precorrin-2 C(20)-methyltransferase</fullName>
        <ecNumber evidence="7">2.1.1.130</ecNumber>
    </recommendedName>
</protein>
<evidence type="ECO:0000259" key="8">
    <source>
        <dbReference type="Pfam" id="PF00590"/>
    </source>
</evidence>
<sequence>MPAYGKLIGASLGPGDPELITRRAWTVLESGTRWLYPVKKAEETSYALSIVARGGLAIPDDAEQLIFPMTRDAEILTKAWARAAARTVELLADGRDLVFLVEGDASTFSTFGHLARVVRELVPEVAVETIPGVSSFAAAAASTGITLAEEDETLAVIPAAYGVGVIDHLLDEFDTVVLLKVKPLVDEIIELLERRGLLNTSCFVEKVGAPDERVVHDLATLKGEKANYLSLMLVQNPKRERGELRRGCRSRKDALATLKTLATESA</sequence>
<dbReference type="CDD" id="cd11645">
    <property type="entry name" value="Precorrin_2_C20_MT"/>
    <property type="match status" value="1"/>
</dbReference>
<comment type="pathway">
    <text evidence="1">Cofactor biosynthesis; adenosylcobalamin biosynthesis.</text>
</comment>
<keyword evidence="5 9" id="KW-0808">Transferase</keyword>
<dbReference type="EMBL" id="FLQX01000002">
    <property type="protein sequence ID" value="SBT03271.1"/>
    <property type="molecule type" value="Genomic_DNA"/>
</dbReference>
<keyword evidence="3" id="KW-0169">Cobalamin biosynthesis</keyword>
<evidence type="ECO:0000313" key="9">
    <source>
        <dbReference type="EMBL" id="SBT03271.1"/>
    </source>
</evidence>
<evidence type="ECO:0000256" key="7">
    <source>
        <dbReference type="PIRNR" id="PIRNR036427"/>
    </source>
</evidence>
<dbReference type="AlphaFoldDB" id="A0A1A8XEW0"/>
<dbReference type="GO" id="GO:0009236">
    <property type="term" value="P:cobalamin biosynthetic process"/>
    <property type="evidence" value="ECO:0007669"/>
    <property type="project" value="UniProtKB-UniRule"/>
</dbReference>
<evidence type="ECO:0000256" key="6">
    <source>
        <dbReference type="ARBA" id="ARBA00022691"/>
    </source>
</evidence>
<comment type="catalytic activity">
    <reaction evidence="7">
        <text>precorrin-2 + S-adenosyl-L-methionine = precorrin-3A + S-adenosyl-L-homocysteine + H(+)</text>
        <dbReference type="Rhea" id="RHEA:16841"/>
        <dbReference type="ChEBI" id="CHEBI:15378"/>
        <dbReference type="ChEBI" id="CHEBI:57856"/>
        <dbReference type="ChEBI" id="CHEBI:58561"/>
        <dbReference type="ChEBI" id="CHEBI:58827"/>
        <dbReference type="ChEBI" id="CHEBI:59789"/>
        <dbReference type="EC" id="2.1.1.130"/>
    </reaction>
</comment>
<dbReference type="InterPro" id="IPR014777">
    <property type="entry name" value="4pyrrole_Mease_sub1"/>
</dbReference>
<accession>A0A1A8XEW0</accession>
<dbReference type="STRING" id="1860102.ACCAA_100006"/>
<keyword evidence="10" id="KW-1185">Reference proteome</keyword>
<proteinExistence type="inferred from homology"/>
<dbReference type="Pfam" id="PF00590">
    <property type="entry name" value="TP_methylase"/>
    <property type="match status" value="1"/>
</dbReference>
<dbReference type="PIRSF" id="PIRSF036427">
    <property type="entry name" value="Precrrn-2_mtase"/>
    <property type="match status" value="1"/>
</dbReference>
<comment type="function">
    <text evidence="7">Methylates precorrin-2 at the C-20 position to produce precorrin-3A.</text>
</comment>
<name>A0A1A8XEW0_9PROT</name>
<comment type="subunit">
    <text evidence="7">Homodimer.</text>
</comment>
<dbReference type="SUPFAM" id="SSF53790">
    <property type="entry name" value="Tetrapyrrole methylase"/>
    <property type="match status" value="1"/>
</dbReference>
<comment type="similarity">
    <text evidence="2 7">Belongs to the precorrin methyltransferase family.</text>
</comment>
<dbReference type="GO" id="GO:0030788">
    <property type="term" value="F:precorrin-2 C20-methyltransferase activity"/>
    <property type="evidence" value="ECO:0007669"/>
    <property type="project" value="UniProtKB-EC"/>
</dbReference>
<dbReference type="InterPro" id="IPR035996">
    <property type="entry name" value="4pyrrol_Methylase_sf"/>
</dbReference>
<evidence type="ECO:0000256" key="2">
    <source>
        <dbReference type="ARBA" id="ARBA00005879"/>
    </source>
</evidence>
<organism evidence="9 10">
    <name type="scientific">Candidatus Accumulibacter aalborgensis</name>
    <dbReference type="NCBI Taxonomy" id="1860102"/>
    <lineage>
        <taxon>Bacteria</taxon>
        <taxon>Pseudomonadati</taxon>
        <taxon>Pseudomonadota</taxon>
        <taxon>Betaproteobacteria</taxon>
        <taxon>Candidatus Accumulibacter</taxon>
    </lineage>
</organism>
<dbReference type="UniPathway" id="UPA00148"/>
<evidence type="ECO:0000256" key="5">
    <source>
        <dbReference type="ARBA" id="ARBA00022679"/>
    </source>
</evidence>
<dbReference type="PANTHER" id="PTHR43467">
    <property type="entry name" value="COBALT-PRECORRIN-2 C(20)-METHYLTRANSFERASE"/>
    <property type="match status" value="1"/>
</dbReference>
<dbReference type="Proteomes" id="UP000199169">
    <property type="component" value="Unassembled WGS sequence"/>
</dbReference>
<dbReference type="EC" id="2.1.1.130" evidence="7"/>
<keyword evidence="6" id="KW-0949">S-adenosyl-L-methionine</keyword>
<dbReference type="NCBIfam" id="TIGR01467">
    <property type="entry name" value="cobI_cbiL"/>
    <property type="match status" value="1"/>
</dbReference>
<dbReference type="InterPro" id="IPR006364">
    <property type="entry name" value="CobI/CbiL/CobIJ_dom"/>
</dbReference>
<evidence type="ECO:0000313" key="10">
    <source>
        <dbReference type="Proteomes" id="UP000199169"/>
    </source>
</evidence>
<dbReference type="Gene3D" id="3.30.950.10">
    <property type="entry name" value="Methyltransferase, Cobalt-precorrin-4 Transmethylase, Domain 2"/>
    <property type="match status" value="1"/>
</dbReference>
<dbReference type="RefSeq" id="WP_186405354.1">
    <property type="nucleotide sequence ID" value="NZ_FLQX01000002.1"/>
</dbReference>
<dbReference type="InterPro" id="IPR000878">
    <property type="entry name" value="4pyrrol_Mease"/>
</dbReference>